<dbReference type="PRINTS" id="PR00344">
    <property type="entry name" value="BCTRLSENSOR"/>
</dbReference>
<organism evidence="18 19">
    <name type="scientific">Actinoplanes siamensis</name>
    <dbReference type="NCBI Taxonomy" id="1223317"/>
    <lineage>
        <taxon>Bacteria</taxon>
        <taxon>Bacillati</taxon>
        <taxon>Actinomycetota</taxon>
        <taxon>Actinomycetes</taxon>
        <taxon>Micromonosporales</taxon>
        <taxon>Micromonosporaceae</taxon>
        <taxon>Actinoplanes</taxon>
    </lineage>
</organism>
<evidence type="ECO:0000256" key="8">
    <source>
        <dbReference type="ARBA" id="ARBA00022741"/>
    </source>
</evidence>
<dbReference type="CDD" id="cd00082">
    <property type="entry name" value="HisKA"/>
    <property type="match status" value="1"/>
</dbReference>
<dbReference type="Proteomes" id="UP000629619">
    <property type="component" value="Unassembled WGS sequence"/>
</dbReference>
<dbReference type="Gene3D" id="3.30.450.20">
    <property type="entry name" value="PAS domain"/>
    <property type="match status" value="1"/>
</dbReference>
<feature type="transmembrane region" description="Helical" evidence="15">
    <location>
        <begin position="284"/>
        <end position="304"/>
    </location>
</feature>
<feature type="domain" description="PAS" evidence="17">
    <location>
        <begin position="325"/>
        <end position="400"/>
    </location>
</feature>
<dbReference type="InterPro" id="IPR050351">
    <property type="entry name" value="BphY/WalK/GraS-like"/>
</dbReference>
<evidence type="ECO:0000256" key="1">
    <source>
        <dbReference type="ARBA" id="ARBA00000085"/>
    </source>
</evidence>
<evidence type="ECO:0000256" key="7">
    <source>
        <dbReference type="ARBA" id="ARBA00022692"/>
    </source>
</evidence>
<feature type="domain" description="Histidine kinase" evidence="16">
    <location>
        <begin position="459"/>
        <end position="672"/>
    </location>
</feature>
<dbReference type="SUPFAM" id="SSF47384">
    <property type="entry name" value="Homodimeric domain of signal transducing histidine kinase"/>
    <property type="match status" value="1"/>
</dbReference>
<dbReference type="InterPro" id="IPR035965">
    <property type="entry name" value="PAS-like_dom_sf"/>
</dbReference>
<dbReference type="PANTHER" id="PTHR42878:SF7">
    <property type="entry name" value="SENSOR HISTIDINE KINASE GLRK"/>
    <property type="match status" value="1"/>
</dbReference>
<reference evidence="18" key="1">
    <citation type="submission" date="2021-01" db="EMBL/GenBank/DDBJ databases">
        <title>Whole genome shotgun sequence of Actinoplanes siamensis NBRC 109076.</title>
        <authorList>
            <person name="Komaki H."/>
            <person name="Tamura T."/>
        </authorList>
    </citation>
    <scope>NUCLEOTIDE SEQUENCE</scope>
    <source>
        <strain evidence="18">NBRC 109076</strain>
    </source>
</reference>
<evidence type="ECO:0000313" key="19">
    <source>
        <dbReference type="Proteomes" id="UP000629619"/>
    </source>
</evidence>
<proteinExistence type="predicted"/>
<feature type="transmembrane region" description="Helical" evidence="15">
    <location>
        <begin position="208"/>
        <end position="226"/>
    </location>
</feature>
<dbReference type="InterPro" id="IPR005467">
    <property type="entry name" value="His_kinase_dom"/>
</dbReference>
<keyword evidence="8" id="KW-0547">Nucleotide-binding</keyword>
<name>A0A919N4M9_9ACTN</name>
<dbReference type="AlphaFoldDB" id="A0A919N4M9"/>
<evidence type="ECO:0000256" key="9">
    <source>
        <dbReference type="ARBA" id="ARBA00022777"/>
    </source>
</evidence>
<feature type="transmembrane region" description="Helical" evidence="15">
    <location>
        <begin position="147"/>
        <end position="169"/>
    </location>
</feature>
<keyword evidence="5" id="KW-0597">Phosphoprotein</keyword>
<dbReference type="Gene3D" id="1.10.287.130">
    <property type="match status" value="1"/>
</dbReference>
<dbReference type="SUPFAM" id="SSF55874">
    <property type="entry name" value="ATPase domain of HSP90 chaperone/DNA topoisomerase II/histidine kinase"/>
    <property type="match status" value="1"/>
</dbReference>
<keyword evidence="11 15" id="KW-1133">Transmembrane helix</keyword>
<evidence type="ECO:0000256" key="4">
    <source>
        <dbReference type="ARBA" id="ARBA00012438"/>
    </source>
</evidence>
<dbReference type="PROSITE" id="PS50109">
    <property type="entry name" value="HIS_KIN"/>
    <property type="match status" value="1"/>
</dbReference>
<dbReference type="InterPro" id="IPR036097">
    <property type="entry name" value="HisK_dim/P_sf"/>
</dbReference>
<feature type="transmembrane region" description="Helical" evidence="15">
    <location>
        <begin position="56"/>
        <end position="72"/>
    </location>
</feature>
<dbReference type="EC" id="2.7.13.3" evidence="4"/>
<dbReference type="SMART" id="SM00387">
    <property type="entry name" value="HATPase_c"/>
    <property type="match status" value="1"/>
</dbReference>
<keyword evidence="7 15" id="KW-0812">Transmembrane</keyword>
<dbReference type="InterPro" id="IPR003661">
    <property type="entry name" value="HisK_dim/P_dom"/>
</dbReference>
<dbReference type="GO" id="GO:0005886">
    <property type="term" value="C:plasma membrane"/>
    <property type="evidence" value="ECO:0007669"/>
    <property type="project" value="UniProtKB-SubCell"/>
</dbReference>
<dbReference type="Pfam" id="PF02518">
    <property type="entry name" value="HATPase_c"/>
    <property type="match status" value="1"/>
</dbReference>
<keyword evidence="19" id="KW-1185">Reference proteome</keyword>
<dbReference type="SMART" id="SM00388">
    <property type="entry name" value="HisKA"/>
    <property type="match status" value="1"/>
</dbReference>
<dbReference type="SUPFAM" id="SSF55785">
    <property type="entry name" value="PYP-like sensor domain (PAS domain)"/>
    <property type="match status" value="1"/>
</dbReference>
<dbReference type="GO" id="GO:0005524">
    <property type="term" value="F:ATP binding"/>
    <property type="evidence" value="ECO:0007669"/>
    <property type="project" value="UniProtKB-KW"/>
</dbReference>
<feature type="transmembrane region" description="Helical" evidence="15">
    <location>
        <begin position="32"/>
        <end position="50"/>
    </location>
</feature>
<dbReference type="Gene3D" id="3.30.565.10">
    <property type="entry name" value="Histidine kinase-like ATPase, C-terminal domain"/>
    <property type="match status" value="1"/>
</dbReference>
<dbReference type="GO" id="GO:0000156">
    <property type="term" value="F:phosphorelay response regulator activity"/>
    <property type="evidence" value="ECO:0007669"/>
    <property type="project" value="TreeGrafter"/>
</dbReference>
<protein>
    <recommendedName>
        <fullName evidence="14">Sensor-like histidine kinase SenX3</fullName>
        <ecNumber evidence="4">2.7.13.3</ecNumber>
    </recommendedName>
</protein>
<evidence type="ECO:0000256" key="6">
    <source>
        <dbReference type="ARBA" id="ARBA00022679"/>
    </source>
</evidence>
<evidence type="ECO:0000313" key="18">
    <source>
        <dbReference type="EMBL" id="GIF04339.1"/>
    </source>
</evidence>
<feature type="transmembrane region" description="Helical" evidence="15">
    <location>
        <begin position="253"/>
        <end position="272"/>
    </location>
</feature>
<dbReference type="InterPro" id="IPR013656">
    <property type="entry name" value="PAS_4"/>
</dbReference>
<dbReference type="InterPro" id="IPR000014">
    <property type="entry name" value="PAS"/>
</dbReference>
<evidence type="ECO:0000256" key="11">
    <source>
        <dbReference type="ARBA" id="ARBA00022989"/>
    </source>
</evidence>
<evidence type="ECO:0000256" key="10">
    <source>
        <dbReference type="ARBA" id="ARBA00022840"/>
    </source>
</evidence>
<comment type="subcellular location">
    <subcellularLocation>
        <location evidence="3">Cell membrane</location>
    </subcellularLocation>
    <subcellularLocation>
        <location evidence="2">Membrane</location>
        <topology evidence="2">Multi-pass membrane protein</topology>
    </subcellularLocation>
</comment>
<evidence type="ECO:0000256" key="14">
    <source>
        <dbReference type="ARBA" id="ARBA00039401"/>
    </source>
</evidence>
<dbReference type="GO" id="GO:0030295">
    <property type="term" value="F:protein kinase activator activity"/>
    <property type="evidence" value="ECO:0007669"/>
    <property type="project" value="TreeGrafter"/>
</dbReference>
<keyword evidence="12" id="KW-0902">Two-component regulatory system</keyword>
<evidence type="ECO:0000256" key="13">
    <source>
        <dbReference type="ARBA" id="ARBA00023136"/>
    </source>
</evidence>
<keyword evidence="9" id="KW-0418">Kinase</keyword>
<comment type="caution">
    <text evidence="18">The sequence shown here is derived from an EMBL/GenBank/DDBJ whole genome shotgun (WGS) entry which is preliminary data.</text>
</comment>
<evidence type="ECO:0000256" key="5">
    <source>
        <dbReference type="ARBA" id="ARBA00022553"/>
    </source>
</evidence>
<evidence type="ECO:0000259" key="16">
    <source>
        <dbReference type="PROSITE" id="PS50109"/>
    </source>
</evidence>
<dbReference type="InterPro" id="IPR003594">
    <property type="entry name" value="HATPase_dom"/>
</dbReference>
<keyword evidence="6" id="KW-0808">Transferase</keyword>
<dbReference type="GO" id="GO:0000155">
    <property type="term" value="F:phosphorelay sensor kinase activity"/>
    <property type="evidence" value="ECO:0007669"/>
    <property type="project" value="InterPro"/>
</dbReference>
<evidence type="ECO:0000256" key="3">
    <source>
        <dbReference type="ARBA" id="ARBA00004236"/>
    </source>
</evidence>
<dbReference type="EMBL" id="BOMW01000018">
    <property type="protein sequence ID" value="GIF04339.1"/>
    <property type="molecule type" value="Genomic_DNA"/>
</dbReference>
<dbReference type="CDD" id="cd00130">
    <property type="entry name" value="PAS"/>
    <property type="match status" value="1"/>
</dbReference>
<feature type="transmembrane region" description="Helical" evidence="15">
    <location>
        <begin position="175"/>
        <end position="196"/>
    </location>
</feature>
<dbReference type="PROSITE" id="PS50112">
    <property type="entry name" value="PAS"/>
    <property type="match status" value="1"/>
</dbReference>
<dbReference type="GO" id="GO:0007234">
    <property type="term" value="P:osmosensory signaling via phosphorelay pathway"/>
    <property type="evidence" value="ECO:0007669"/>
    <property type="project" value="TreeGrafter"/>
</dbReference>
<dbReference type="PANTHER" id="PTHR42878">
    <property type="entry name" value="TWO-COMPONENT HISTIDINE KINASE"/>
    <property type="match status" value="1"/>
</dbReference>
<evidence type="ECO:0000256" key="12">
    <source>
        <dbReference type="ARBA" id="ARBA00023012"/>
    </source>
</evidence>
<dbReference type="Pfam" id="PF00512">
    <property type="entry name" value="HisKA"/>
    <property type="match status" value="1"/>
</dbReference>
<feature type="transmembrane region" description="Helical" evidence="15">
    <location>
        <begin position="81"/>
        <end position="100"/>
    </location>
</feature>
<sequence>MFSPSPFVPKGETELSTRPEAITVRLPMIPSTARFAALYLVAIVAGQLTVLGKPEAMPVIWPATAVAAVWLVNRNDSGWRLVDAGVLGVLTVLALAVTGMDAGSALVHGVAAVTEALVFAFAAARWLPGVWVSGGRPLTSLDDLVRVLLVATVAALSGAVLGGLGDWLVTGGLTATDVAVLLVRDIVSVLLFGAAARRMWELPPDRETWLEGVIIFALSAAAYFYVFFVNQYLPIGFVLVAITVWAALRLPTVLVIAHVMVFGTAAAVFTLHDRGPYAAAGSSSLIVQLYIAVLTLVGLALAFSRDERAGLIRRLRASEHEATEKAGLMTTIVNSMTEGLAILDQNGRLVLRNPAAGRLLGSTDKVAGGALLGSDYGFFQPDGAPLADAELPYQRALAGQDVQPMDVLVRNAAVPEGRIVRFNVARLTGPGAQQHVVVVFHDVTADRRHRDELMSFAGVVAHDLLNPLTTIEGWAEVLESELAGYQPAERVARIQRAAARMRTFLNGLLAYTAARDGKLMPTTVNLQLLLTDIANSRYDQAESAGSPPPRFALGRLDPVEGDPVLVRQLLENLVDNALELVPPGVPPQISVAAQPTPNGLVRVEILDNGRTIPAGLLQAIFTNFHRGEGTYGSGLELAVCKRIVERHGGTIEATANPYGSGNRMTFTLPAGRSAYARTLDSGWQQRQQSSGATALHPR</sequence>
<keyword evidence="13 15" id="KW-0472">Membrane</keyword>
<comment type="catalytic activity">
    <reaction evidence="1">
        <text>ATP + protein L-histidine = ADP + protein N-phospho-L-histidine.</text>
        <dbReference type="EC" id="2.7.13.3"/>
    </reaction>
</comment>
<gene>
    <name evidence="18" type="ORF">Asi03nite_18770</name>
</gene>
<dbReference type="InterPro" id="IPR036890">
    <property type="entry name" value="HATPase_C_sf"/>
</dbReference>
<dbReference type="InterPro" id="IPR004358">
    <property type="entry name" value="Sig_transdc_His_kin-like_C"/>
</dbReference>
<accession>A0A919N4M9</accession>
<evidence type="ECO:0000256" key="2">
    <source>
        <dbReference type="ARBA" id="ARBA00004141"/>
    </source>
</evidence>
<evidence type="ECO:0000259" key="17">
    <source>
        <dbReference type="PROSITE" id="PS50112"/>
    </source>
</evidence>
<feature type="transmembrane region" description="Helical" evidence="15">
    <location>
        <begin position="106"/>
        <end position="127"/>
    </location>
</feature>
<evidence type="ECO:0000256" key="15">
    <source>
        <dbReference type="SAM" id="Phobius"/>
    </source>
</evidence>
<keyword evidence="10" id="KW-0067">ATP-binding</keyword>
<dbReference type="Pfam" id="PF08448">
    <property type="entry name" value="PAS_4"/>
    <property type="match status" value="1"/>
</dbReference>